<reference evidence="6 7" key="1">
    <citation type="submission" date="2016-10" db="EMBL/GenBank/DDBJ databases">
        <authorList>
            <person name="de Groot N.N."/>
        </authorList>
    </citation>
    <scope>NUCLEOTIDE SEQUENCE [LARGE SCALE GENOMIC DNA]</scope>
    <source>
        <strain evidence="6 7">DSM 22789</strain>
    </source>
</reference>
<dbReference type="OrthoDB" id="9784685at2"/>
<dbReference type="STRING" id="683125.SAMN05660206_101342"/>
<comment type="similarity">
    <text evidence="1">Belongs to the membrane fusion protein (MFP) (TC 8.A.1) family.</text>
</comment>
<evidence type="ECO:0000256" key="1">
    <source>
        <dbReference type="ARBA" id="ARBA00009477"/>
    </source>
</evidence>
<keyword evidence="7" id="KW-1185">Reference proteome</keyword>
<dbReference type="GO" id="GO:0015562">
    <property type="term" value="F:efflux transmembrane transporter activity"/>
    <property type="evidence" value="ECO:0007669"/>
    <property type="project" value="TreeGrafter"/>
</dbReference>
<dbReference type="InterPro" id="IPR058625">
    <property type="entry name" value="MdtA-like_BSH"/>
</dbReference>
<dbReference type="InterPro" id="IPR006143">
    <property type="entry name" value="RND_pump_MFP"/>
</dbReference>
<accession>A0A1I6P983</accession>
<dbReference type="PANTHER" id="PTHR30469">
    <property type="entry name" value="MULTIDRUG RESISTANCE PROTEIN MDTA"/>
    <property type="match status" value="1"/>
</dbReference>
<dbReference type="InterPro" id="IPR058792">
    <property type="entry name" value="Beta-barrel_RND_2"/>
</dbReference>
<dbReference type="Pfam" id="PF25917">
    <property type="entry name" value="BSH_RND"/>
    <property type="match status" value="1"/>
</dbReference>
<dbReference type="GO" id="GO:1990281">
    <property type="term" value="C:efflux pump complex"/>
    <property type="evidence" value="ECO:0007669"/>
    <property type="project" value="TreeGrafter"/>
</dbReference>
<feature type="domain" description="Multidrug resistance protein MdtA-like barrel-sandwich hybrid" evidence="3">
    <location>
        <begin position="72"/>
        <end position="196"/>
    </location>
</feature>
<dbReference type="InterPro" id="IPR058637">
    <property type="entry name" value="YknX-like_C"/>
</dbReference>
<dbReference type="NCBIfam" id="TIGR01730">
    <property type="entry name" value="RND_mfp"/>
    <property type="match status" value="1"/>
</dbReference>
<dbReference type="Pfam" id="PF25989">
    <property type="entry name" value="YknX_C"/>
    <property type="match status" value="1"/>
</dbReference>
<dbReference type="Gene3D" id="2.40.30.170">
    <property type="match status" value="1"/>
</dbReference>
<keyword evidence="2" id="KW-0175">Coiled coil</keyword>
<evidence type="ECO:0000313" key="7">
    <source>
        <dbReference type="Proteomes" id="UP000198785"/>
    </source>
</evidence>
<organism evidence="6 7">
    <name type="scientific">Sphingobacterium wenxiniae</name>
    <dbReference type="NCBI Taxonomy" id="683125"/>
    <lineage>
        <taxon>Bacteria</taxon>
        <taxon>Pseudomonadati</taxon>
        <taxon>Bacteroidota</taxon>
        <taxon>Sphingobacteriia</taxon>
        <taxon>Sphingobacteriales</taxon>
        <taxon>Sphingobacteriaceae</taxon>
        <taxon>Sphingobacterium</taxon>
    </lineage>
</organism>
<dbReference type="AlphaFoldDB" id="A0A1I6P983"/>
<evidence type="ECO:0000259" key="4">
    <source>
        <dbReference type="Pfam" id="PF25954"/>
    </source>
</evidence>
<sequence>MKRGIITVIIIAAAFAGIMFVLNKNKAKNEADTATVAIQNAAVAVRADTVQHRDVNAQYITNGVFAPKQEVVLSAETSGKVIRVLVQEGAFVKTGQTLAIIDGDKQNVNVSNAQAVYNNAEAEVARFESAFSTGGVTKQQLDQVKLQLENAKNNLKSAKLAASDVNITASFPGVVNSRSIEPGSYVSPGQQMFEIVNVSTLKLKINVDEKNIGQVKLGQNIKVQSTVLSDQTFNGVVTFIAPKADGSLNFPVELEIKNNASNDLKAGMYGTAYFGGDQAVQALVVPRNAFVGSISSNQIFVADNGKAVLKHVVSGRSFGDYIEIISGLEEGTVVITSGQINLLDGTPVEIIK</sequence>
<feature type="coiled-coil region" evidence="2">
    <location>
        <begin position="110"/>
        <end position="168"/>
    </location>
</feature>
<dbReference type="Gene3D" id="2.40.420.20">
    <property type="match status" value="1"/>
</dbReference>
<dbReference type="EMBL" id="FOZZ01000001">
    <property type="protein sequence ID" value="SFS36705.1"/>
    <property type="molecule type" value="Genomic_DNA"/>
</dbReference>
<gene>
    <name evidence="6" type="ORF">SAMN05660206_101342</name>
</gene>
<feature type="domain" description="CusB-like beta-barrel" evidence="4">
    <location>
        <begin position="203"/>
        <end position="275"/>
    </location>
</feature>
<evidence type="ECO:0000259" key="3">
    <source>
        <dbReference type="Pfam" id="PF25917"/>
    </source>
</evidence>
<evidence type="ECO:0000259" key="5">
    <source>
        <dbReference type="Pfam" id="PF25989"/>
    </source>
</evidence>
<dbReference type="RefSeq" id="WP_093363414.1">
    <property type="nucleotide sequence ID" value="NZ_FOZZ01000001.1"/>
</dbReference>
<dbReference type="SUPFAM" id="SSF111369">
    <property type="entry name" value="HlyD-like secretion proteins"/>
    <property type="match status" value="1"/>
</dbReference>
<proteinExistence type="inferred from homology"/>
<dbReference type="PANTHER" id="PTHR30469:SF15">
    <property type="entry name" value="HLYD FAMILY OF SECRETION PROTEINS"/>
    <property type="match status" value="1"/>
</dbReference>
<dbReference type="Gene3D" id="1.10.287.470">
    <property type="entry name" value="Helix hairpin bin"/>
    <property type="match status" value="1"/>
</dbReference>
<name>A0A1I6P983_9SPHI</name>
<evidence type="ECO:0000256" key="2">
    <source>
        <dbReference type="SAM" id="Coils"/>
    </source>
</evidence>
<dbReference type="Pfam" id="PF25954">
    <property type="entry name" value="Beta-barrel_RND_2"/>
    <property type="match status" value="1"/>
</dbReference>
<feature type="domain" description="YknX-like C-terminal permuted SH3-like" evidence="5">
    <location>
        <begin position="282"/>
        <end position="350"/>
    </location>
</feature>
<dbReference type="Proteomes" id="UP000198785">
    <property type="component" value="Unassembled WGS sequence"/>
</dbReference>
<dbReference type="Gene3D" id="2.40.50.100">
    <property type="match status" value="1"/>
</dbReference>
<protein>
    <submittedName>
        <fullName evidence="6">RND family efflux transporter, MFP subunit</fullName>
    </submittedName>
</protein>
<evidence type="ECO:0000313" key="6">
    <source>
        <dbReference type="EMBL" id="SFS36705.1"/>
    </source>
</evidence>